<gene>
    <name evidence="2" type="ORF">DYBT9623_02486</name>
</gene>
<feature type="domain" description="Toxin SymE-like" evidence="1">
    <location>
        <begin position="18"/>
        <end position="58"/>
    </location>
</feature>
<keyword evidence="3" id="KW-1185">Reference proteome</keyword>
<name>A0ABM8UQJ4_9BACT</name>
<evidence type="ECO:0000313" key="2">
    <source>
        <dbReference type="EMBL" id="CAG5069749.1"/>
    </source>
</evidence>
<accession>A0ABM8UQJ4</accession>
<dbReference type="Proteomes" id="UP000679725">
    <property type="component" value="Unassembled WGS sequence"/>
</dbReference>
<organism evidence="2 3">
    <name type="scientific">Dyadobacter linearis</name>
    <dbReference type="NCBI Taxonomy" id="2823330"/>
    <lineage>
        <taxon>Bacteria</taxon>
        <taxon>Pseudomonadati</taxon>
        <taxon>Bacteroidota</taxon>
        <taxon>Cytophagia</taxon>
        <taxon>Cytophagales</taxon>
        <taxon>Spirosomataceae</taxon>
        <taxon>Dyadobacter</taxon>
    </lineage>
</organism>
<comment type="caution">
    <text evidence="2">The sequence shown here is derived from an EMBL/GenBank/DDBJ whole genome shotgun (WGS) entry which is preliminary data.</text>
</comment>
<evidence type="ECO:0000313" key="3">
    <source>
        <dbReference type="Proteomes" id="UP000679725"/>
    </source>
</evidence>
<sequence length="73" mass="8835">MRKPRRLKIYSKFQQTSQWNSKFVPEIRLCGKWLEDMGFEYGAHITVRLEDSRLIIEPVGELRKTPQLEIWQE</sequence>
<dbReference type="InterPro" id="IPR014944">
    <property type="entry name" value="Toxin_SymE-like"/>
</dbReference>
<dbReference type="RefSeq" id="WP_215233840.1">
    <property type="nucleotide sequence ID" value="NZ_CAJRAU010000003.1"/>
</dbReference>
<dbReference type="EMBL" id="CAJRAU010000003">
    <property type="protein sequence ID" value="CAG5069749.1"/>
    <property type="molecule type" value="Genomic_DNA"/>
</dbReference>
<dbReference type="Pfam" id="PF08845">
    <property type="entry name" value="SymE_toxin"/>
    <property type="match status" value="1"/>
</dbReference>
<protein>
    <recommendedName>
        <fullName evidence="1">Toxin SymE-like domain-containing protein</fullName>
    </recommendedName>
</protein>
<evidence type="ECO:0000259" key="1">
    <source>
        <dbReference type="Pfam" id="PF08845"/>
    </source>
</evidence>
<reference evidence="2 3" key="1">
    <citation type="submission" date="2021-04" db="EMBL/GenBank/DDBJ databases">
        <authorList>
            <person name="Rodrigo-Torres L."/>
            <person name="Arahal R. D."/>
            <person name="Lucena T."/>
        </authorList>
    </citation>
    <scope>NUCLEOTIDE SEQUENCE [LARGE SCALE GENOMIC DNA]</scope>
    <source>
        <strain evidence="2 3">CECT 9623</strain>
    </source>
</reference>
<proteinExistence type="predicted"/>